<keyword evidence="1" id="KW-0175">Coiled coil</keyword>
<evidence type="ECO:0000313" key="4">
    <source>
        <dbReference type="EMBL" id="KAF8820897.1"/>
    </source>
</evidence>
<sequence>MAKFLKKFFFYTSSPCLSIANIAKNPLTLVRTEVFACNRSPWERLDSIIKPSYFVFPYGSKFSRPLKRFTPEMHVSYSIAQRSFSSSLAPSQLVSTDTSKEERKNSLDTTSTVSASTSSEEQQEAVMNQEQENTGEKRKSRRFSKGRIFMSAILTIFAGYFAYYLYLFDFNLSKLEWKILSTIKRLFWGTGKEDTTNRSKFLLSLSDETQKQIALHFLQFDLDKENGVRRSDALDLVEQLGFSVETSVCKDFVMNGRGRGYDAKKFSGCSIQEFGELIEALILEEESQKMEELPVVSTWIVFGFDLKNFKRISTQKIERLNAARPLVQTSLTEAEKRVKNTLQTINQSSLPNPMKFDFLQRESNISRLLPLLKEEVTVEEVEYKSMELERLEKAEQRLSELKKRRKFSDAEDYRLEDIRQTIKALRCELFDSEAVSTEN</sequence>
<name>A0ABQ7JA78_9APIC</name>
<proteinExistence type="predicted"/>
<organism evidence="4 5">
    <name type="scientific">Cardiosporidium cionae</name>
    <dbReference type="NCBI Taxonomy" id="476202"/>
    <lineage>
        <taxon>Eukaryota</taxon>
        <taxon>Sar</taxon>
        <taxon>Alveolata</taxon>
        <taxon>Apicomplexa</taxon>
        <taxon>Aconoidasida</taxon>
        <taxon>Nephromycida</taxon>
        <taxon>Cardiosporidium</taxon>
    </lineage>
</organism>
<dbReference type="EMBL" id="JADAQX010000275">
    <property type="protein sequence ID" value="KAF8820897.1"/>
    <property type="molecule type" value="Genomic_DNA"/>
</dbReference>
<evidence type="ECO:0000256" key="3">
    <source>
        <dbReference type="SAM" id="Phobius"/>
    </source>
</evidence>
<feature type="compositionally biased region" description="Low complexity" evidence="2">
    <location>
        <begin position="109"/>
        <end position="126"/>
    </location>
</feature>
<dbReference type="Proteomes" id="UP000823046">
    <property type="component" value="Unassembled WGS sequence"/>
</dbReference>
<feature type="coiled-coil region" evidence="1">
    <location>
        <begin position="384"/>
        <end position="411"/>
    </location>
</feature>
<feature type="region of interest" description="Disordered" evidence="2">
    <location>
        <begin position="95"/>
        <end position="139"/>
    </location>
</feature>
<keyword evidence="3" id="KW-1133">Transmembrane helix</keyword>
<keyword evidence="5" id="KW-1185">Reference proteome</keyword>
<reference evidence="4 5" key="1">
    <citation type="journal article" date="2020" name="bioRxiv">
        <title>Metabolic contributions of an alphaproteobacterial endosymbiont in the apicomplexan Cardiosporidium cionae.</title>
        <authorList>
            <person name="Hunter E.S."/>
            <person name="Paight C.J."/>
            <person name="Lane C.E."/>
        </authorList>
    </citation>
    <scope>NUCLEOTIDE SEQUENCE [LARGE SCALE GENOMIC DNA]</scope>
    <source>
        <strain evidence="4">ESH_2018</strain>
    </source>
</reference>
<feature type="transmembrane region" description="Helical" evidence="3">
    <location>
        <begin position="148"/>
        <end position="166"/>
    </location>
</feature>
<keyword evidence="3" id="KW-0472">Membrane</keyword>
<keyword evidence="3" id="KW-0812">Transmembrane</keyword>
<accession>A0ABQ7JA78</accession>
<gene>
    <name evidence="4" type="ORF">IE077_002681</name>
</gene>
<comment type="caution">
    <text evidence="4">The sequence shown here is derived from an EMBL/GenBank/DDBJ whole genome shotgun (WGS) entry which is preliminary data.</text>
</comment>
<evidence type="ECO:0008006" key="6">
    <source>
        <dbReference type="Google" id="ProtNLM"/>
    </source>
</evidence>
<evidence type="ECO:0000256" key="2">
    <source>
        <dbReference type="SAM" id="MobiDB-lite"/>
    </source>
</evidence>
<protein>
    <recommendedName>
        <fullName evidence="6">EF-hand domain-containing protein</fullName>
    </recommendedName>
</protein>
<evidence type="ECO:0000256" key="1">
    <source>
        <dbReference type="SAM" id="Coils"/>
    </source>
</evidence>
<evidence type="ECO:0000313" key="5">
    <source>
        <dbReference type="Proteomes" id="UP000823046"/>
    </source>
</evidence>